<protein>
    <submittedName>
        <fullName evidence="1">Uncharacterized protein</fullName>
    </submittedName>
</protein>
<dbReference type="AlphaFoldDB" id="A0A0L1IWT6"/>
<dbReference type="OrthoDB" id="4500198at2759"/>
<reference evidence="1 2" key="1">
    <citation type="submission" date="2014-06" db="EMBL/GenBank/DDBJ databases">
        <title>The Genome of the Aflatoxigenic Filamentous Fungus Aspergillus nomius.</title>
        <authorList>
            <person name="Moore M.G."/>
            <person name="Shannon B.M."/>
            <person name="Brian M.M."/>
        </authorList>
    </citation>
    <scope>NUCLEOTIDE SEQUENCE [LARGE SCALE GENOMIC DNA]</scope>
    <source>
        <strain evidence="1 2">NRRL 13137</strain>
    </source>
</reference>
<comment type="caution">
    <text evidence="1">The sequence shown here is derived from an EMBL/GenBank/DDBJ whole genome shotgun (WGS) entry which is preliminary data.</text>
</comment>
<dbReference type="RefSeq" id="XP_015404865.1">
    <property type="nucleotide sequence ID" value="XM_015552939.1"/>
</dbReference>
<accession>A0A0L1IWT6</accession>
<name>A0A0L1IWT6_ASPN3</name>
<evidence type="ECO:0000313" key="1">
    <source>
        <dbReference type="EMBL" id="KNG83942.1"/>
    </source>
</evidence>
<dbReference type="GeneID" id="26809487"/>
<dbReference type="EMBL" id="JNOM01000237">
    <property type="protein sequence ID" value="KNG83942.1"/>
    <property type="molecule type" value="Genomic_DNA"/>
</dbReference>
<proteinExistence type="predicted"/>
<dbReference type="Proteomes" id="UP000037505">
    <property type="component" value="Unassembled WGS sequence"/>
</dbReference>
<evidence type="ECO:0000313" key="2">
    <source>
        <dbReference type="Proteomes" id="UP000037505"/>
    </source>
</evidence>
<gene>
    <name evidence="1" type="ORF">ANOM_007683</name>
</gene>
<keyword evidence="2" id="KW-1185">Reference proteome</keyword>
<organism evidence="1 2">
    <name type="scientific">Aspergillus nomiae NRRL (strain ATCC 15546 / NRRL 13137 / CBS 260.88 / M93)</name>
    <dbReference type="NCBI Taxonomy" id="1509407"/>
    <lineage>
        <taxon>Eukaryota</taxon>
        <taxon>Fungi</taxon>
        <taxon>Dikarya</taxon>
        <taxon>Ascomycota</taxon>
        <taxon>Pezizomycotina</taxon>
        <taxon>Eurotiomycetes</taxon>
        <taxon>Eurotiomycetidae</taxon>
        <taxon>Eurotiales</taxon>
        <taxon>Aspergillaceae</taxon>
        <taxon>Aspergillus</taxon>
        <taxon>Aspergillus subgen. Circumdati</taxon>
    </lineage>
</organism>
<sequence>MSRRLEECTLIKFERSQIRIGGHGYILAKLISEKVDRVLGERRAVFYASRAEDEMEAVVKLRFQLQPMWLDEPRSYADHIEWGKRIFQDEVHALQLLQPLRETPILYDHGVLQQTDRHDYPGGVINAIAMSKMPGKPATEYGDLSDVEGCYLKSMVTHILEEIRLLGWEMDDGAADNIIYDRLTRAVSITCVAYGTDTEPTESRPITERDGLVRILGQNLWWM</sequence>